<organism evidence="2 3">
    <name type="scientific">Eruca vesicaria subsp. sativa</name>
    <name type="common">Garden rocket</name>
    <name type="synonym">Eruca sativa</name>
    <dbReference type="NCBI Taxonomy" id="29727"/>
    <lineage>
        <taxon>Eukaryota</taxon>
        <taxon>Viridiplantae</taxon>
        <taxon>Streptophyta</taxon>
        <taxon>Embryophyta</taxon>
        <taxon>Tracheophyta</taxon>
        <taxon>Spermatophyta</taxon>
        <taxon>Magnoliopsida</taxon>
        <taxon>eudicotyledons</taxon>
        <taxon>Gunneridae</taxon>
        <taxon>Pentapetalae</taxon>
        <taxon>rosids</taxon>
        <taxon>malvids</taxon>
        <taxon>Brassicales</taxon>
        <taxon>Brassicaceae</taxon>
        <taxon>Brassiceae</taxon>
        <taxon>Eruca</taxon>
    </lineage>
</organism>
<dbReference type="Proteomes" id="UP001642260">
    <property type="component" value="Unassembled WGS sequence"/>
</dbReference>
<feature type="domain" description="FKB95-like N-terminal Kelch" evidence="1">
    <location>
        <begin position="76"/>
        <end position="327"/>
    </location>
</feature>
<evidence type="ECO:0000313" key="2">
    <source>
        <dbReference type="EMBL" id="CAH8328286.1"/>
    </source>
</evidence>
<protein>
    <recommendedName>
        <fullName evidence="1">FKB95-like N-terminal Kelch domain-containing protein</fullName>
    </recommendedName>
</protein>
<dbReference type="InterPro" id="IPR050354">
    <property type="entry name" value="F-box/kelch-repeat_ARATH"/>
</dbReference>
<accession>A0ABC8JHI0</accession>
<dbReference type="PANTHER" id="PTHR24414">
    <property type="entry name" value="F-BOX/KELCH-REPEAT PROTEIN SKIP4"/>
    <property type="match status" value="1"/>
</dbReference>
<sequence>MNDITQDDVTQVFPKEINEVIFTRASISVHPVVSQVSRDYNKFITSRTVYDDRAKIQKSETVIHISLTSEKDVLEWYTLRKKPLVDEYVLHPLPEFPEVPVKSHNLVASGSRIYAVSCDNSENLYIECRNYTSVVVPSTTCEEPLGVIDGKLYVVGELEHDTSSKFLKTMDIAENKVWVAVNFQNPLNYYTNYPSFDNVFIMKKRIYFISGGGLRCKVFNHKNQSMKRMSKKGLGQHCYDSSCVINNHLFCFEEDNKLKVHVKGNTWVHLRGLEEDKLPEFTSGSTKLLNMSGNLVILQNSNDKDISVTVIRLEDRNGEMWGEVFSSNIALQLPYTTVIKHALEVEL</sequence>
<evidence type="ECO:0000313" key="3">
    <source>
        <dbReference type="Proteomes" id="UP001642260"/>
    </source>
</evidence>
<gene>
    <name evidence="2" type="ORF">ERUC_LOCUS11316</name>
</gene>
<reference evidence="2 3" key="1">
    <citation type="submission" date="2022-03" db="EMBL/GenBank/DDBJ databases">
        <authorList>
            <person name="Macdonald S."/>
            <person name="Ahmed S."/>
            <person name="Newling K."/>
        </authorList>
    </citation>
    <scope>NUCLEOTIDE SEQUENCE [LARGE SCALE GENOMIC DNA]</scope>
</reference>
<dbReference type="InterPro" id="IPR015915">
    <property type="entry name" value="Kelch-typ_b-propeller"/>
</dbReference>
<dbReference type="AlphaFoldDB" id="A0ABC8JHI0"/>
<proteinExistence type="predicted"/>
<dbReference type="PANTHER" id="PTHR24414:SF78">
    <property type="entry name" value="F-BOX DOMAIN-CONTAINING PROTEIN"/>
    <property type="match status" value="1"/>
</dbReference>
<comment type="caution">
    <text evidence="2">The sequence shown here is derived from an EMBL/GenBank/DDBJ whole genome shotgun (WGS) entry which is preliminary data.</text>
</comment>
<keyword evidence="3" id="KW-1185">Reference proteome</keyword>
<dbReference type="InterPro" id="IPR057499">
    <property type="entry name" value="Kelch_FKB95"/>
</dbReference>
<dbReference type="Pfam" id="PF25210">
    <property type="entry name" value="Kelch_FKB95"/>
    <property type="match status" value="1"/>
</dbReference>
<name>A0ABC8JHI0_ERUVS</name>
<evidence type="ECO:0000259" key="1">
    <source>
        <dbReference type="Pfam" id="PF25210"/>
    </source>
</evidence>
<dbReference type="EMBL" id="CAKOAT010108488">
    <property type="protein sequence ID" value="CAH8328286.1"/>
    <property type="molecule type" value="Genomic_DNA"/>
</dbReference>
<dbReference type="SUPFAM" id="SSF117281">
    <property type="entry name" value="Kelch motif"/>
    <property type="match status" value="1"/>
</dbReference>
<dbReference type="Gene3D" id="2.120.10.80">
    <property type="entry name" value="Kelch-type beta propeller"/>
    <property type="match status" value="1"/>
</dbReference>